<reference evidence="2 3" key="1">
    <citation type="submission" date="2019-11" db="EMBL/GenBank/DDBJ databases">
        <authorList>
            <person name="Holert J."/>
        </authorList>
    </citation>
    <scope>NUCLEOTIDE SEQUENCE [LARGE SCALE GENOMIC DNA]</scope>
    <source>
        <strain evidence="2">SB11_3</strain>
    </source>
</reference>
<evidence type="ECO:0000313" key="3">
    <source>
        <dbReference type="Proteomes" id="UP000441399"/>
    </source>
</evidence>
<keyword evidence="3" id="KW-1185">Reference proteome</keyword>
<feature type="signal peptide" evidence="1">
    <location>
        <begin position="1"/>
        <end position="23"/>
    </location>
</feature>
<proteinExistence type="predicted"/>
<evidence type="ECO:0000313" key="2">
    <source>
        <dbReference type="EMBL" id="CAA0100733.1"/>
    </source>
</evidence>
<accession>A0A5S9PAR4</accession>
<dbReference type="EMBL" id="CACSIO010000006">
    <property type="protein sequence ID" value="CAA0100733.1"/>
    <property type="molecule type" value="Genomic_DNA"/>
</dbReference>
<evidence type="ECO:0000256" key="1">
    <source>
        <dbReference type="SAM" id="SignalP"/>
    </source>
</evidence>
<dbReference type="Proteomes" id="UP000441399">
    <property type="component" value="Unassembled WGS sequence"/>
</dbReference>
<feature type="chain" id="PRO_5025063608" evidence="1">
    <location>
        <begin position="24"/>
        <end position="472"/>
    </location>
</feature>
<protein>
    <submittedName>
        <fullName evidence="2">Uncharacterized protein</fullName>
    </submittedName>
</protein>
<keyword evidence="1" id="KW-0732">Signal</keyword>
<gene>
    <name evidence="2" type="ORF">OPDIPICF_04344</name>
</gene>
<organism evidence="2 3">
    <name type="scientific">BD1-7 clade bacterium</name>
    <dbReference type="NCBI Taxonomy" id="2029982"/>
    <lineage>
        <taxon>Bacteria</taxon>
        <taxon>Pseudomonadati</taxon>
        <taxon>Pseudomonadota</taxon>
        <taxon>Gammaproteobacteria</taxon>
        <taxon>Cellvibrionales</taxon>
        <taxon>Spongiibacteraceae</taxon>
        <taxon>BD1-7 clade</taxon>
    </lineage>
</organism>
<sequence length="472" mass="51889">MQKQHASRLTICTLGVCSLISFAANADEAESFSIDVKGKSDEIQMTYKTDKGTELQNAINFTVHDPDYGMRMLCKGKKDQYDKHAHTSNSKSAEIKFDHDYKGDKRDSCDDVSSDIKSPYWIANMAPIIYYESSGALRGCTLANLPSGYGNFNRAKYDLLPSSDPLHNQTGIPLSAVYVDSGIGFEFDATTDQILNVGDVDDSHKLYGQESSIDKSDGAQDFNCDPRVGDDITLTNMASYNVQLAHTINFGYNVKGVDLIEPGQKDYPAYRFNVTNNTGADIDLINSSLGGSYLEYCENTTPLETAGYVFKEAASWVFAAELKADEKSKSGYKIADIANKNKDKQLDKLSDGKTTGLFSDCNDGNKPVRRNFFDSSNKVTVAAGETKDVTGMFVLDNFDNFYDITVSYQMLPNGEYYVYSLSPNKAYSPITFNSGFHDITITLDSGDKASLASETDTGFTIVNDLHGGKSEN</sequence>
<dbReference type="AlphaFoldDB" id="A0A5S9PAR4"/>
<name>A0A5S9PAR4_9GAMM</name>